<name>A0A397D476_APHAT</name>
<reference evidence="3 4" key="1">
    <citation type="submission" date="2018-08" db="EMBL/GenBank/DDBJ databases">
        <title>Aphanomyces genome sequencing and annotation.</title>
        <authorList>
            <person name="Minardi D."/>
            <person name="Oidtmann B."/>
            <person name="Van Der Giezen M."/>
            <person name="Studholme D.J."/>
        </authorList>
    </citation>
    <scope>NUCLEOTIDE SEQUENCE [LARGE SCALE GENOMIC DNA]</scope>
    <source>
        <strain evidence="1 3">D2</strain>
        <strain evidence="2 4">FDL457</strain>
    </source>
</reference>
<dbReference type="VEuPathDB" id="FungiDB:H257_13329"/>
<dbReference type="InterPro" id="IPR029071">
    <property type="entry name" value="Ubiquitin-like_domsf"/>
</dbReference>
<dbReference type="AlphaFoldDB" id="A0A397D476"/>
<evidence type="ECO:0000313" key="1">
    <source>
        <dbReference type="EMBL" id="RHY58402.1"/>
    </source>
</evidence>
<sequence>MFRVRVASTEIAVPLPPDASLTAGFVKQFVVESNLEIDVLPSQLRLIVKGKILADDDVVDATQTAAAPAVMHILPSEHEIQSMLAREAEAKRIHDIR</sequence>
<organism evidence="1 3">
    <name type="scientific">Aphanomyces astaci</name>
    <name type="common">Crayfish plague agent</name>
    <dbReference type="NCBI Taxonomy" id="112090"/>
    <lineage>
        <taxon>Eukaryota</taxon>
        <taxon>Sar</taxon>
        <taxon>Stramenopiles</taxon>
        <taxon>Oomycota</taxon>
        <taxon>Saprolegniomycetes</taxon>
        <taxon>Saprolegniales</taxon>
        <taxon>Verrucalvaceae</taxon>
        <taxon>Aphanomyces</taxon>
    </lineage>
</organism>
<evidence type="ECO:0000313" key="2">
    <source>
        <dbReference type="EMBL" id="RHZ30581.1"/>
    </source>
</evidence>
<protein>
    <recommendedName>
        <fullName evidence="5">Ubiquitin-like domain-containing protein</fullName>
    </recommendedName>
</protein>
<accession>A0A397D476</accession>
<evidence type="ECO:0008006" key="5">
    <source>
        <dbReference type="Google" id="ProtNLM"/>
    </source>
</evidence>
<dbReference type="EMBL" id="QUTD01005962">
    <property type="protein sequence ID" value="RHY58402.1"/>
    <property type="molecule type" value="Genomic_DNA"/>
</dbReference>
<evidence type="ECO:0000313" key="4">
    <source>
        <dbReference type="Proteomes" id="UP000286510"/>
    </source>
</evidence>
<evidence type="ECO:0000313" key="3">
    <source>
        <dbReference type="Proteomes" id="UP000266643"/>
    </source>
</evidence>
<proteinExistence type="predicted"/>
<dbReference type="Proteomes" id="UP000286510">
    <property type="component" value="Unassembled WGS sequence"/>
</dbReference>
<dbReference type="SUPFAM" id="SSF54236">
    <property type="entry name" value="Ubiquitin-like"/>
    <property type="match status" value="1"/>
</dbReference>
<comment type="caution">
    <text evidence="1">The sequence shown here is derived from an EMBL/GenBank/DDBJ whole genome shotgun (WGS) entry which is preliminary data.</text>
</comment>
<dbReference type="Proteomes" id="UP000266643">
    <property type="component" value="Unassembled WGS sequence"/>
</dbReference>
<gene>
    <name evidence="2" type="ORF">DYB26_015903</name>
    <name evidence="1" type="ORF">DYB30_005967</name>
</gene>
<dbReference type="EMBL" id="QUTF01010886">
    <property type="protein sequence ID" value="RHZ30581.1"/>
    <property type="molecule type" value="Genomic_DNA"/>
</dbReference>